<feature type="region of interest" description="Disordered" evidence="1">
    <location>
        <begin position="1"/>
        <end position="113"/>
    </location>
</feature>
<dbReference type="SMART" id="SM00553">
    <property type="entry name" value="SEP"/>
    <property type="match status" value="1"/>
</dbReference>
<name>A0A8H6S0K0_9AGAR</name>
<reference evidence="4" key="1">
    <citation type="submission" date="2020-05" db="EMBL/GenBank/DDBJ databases">
        <title>Mycena genomes resolve the evolution of fungal bioluminescence.</title>
        <authorList>
            <person name="Tsai I.J."/>
        </authorList>
    </citation>
    <scope>NUCLEOTIDE SEQUENCE</scope>
    <source>
        <strain evidence="4">171206Taipei</strain>
    </source>
</reference>
<organism evidence="4 5">
    <name type="scientific">Mycena indigotica</name>
    <dbReference type="NCBI Taxonomy" id="2126181"/>
    <lineage>
        <taxon>Eukaryota</taxon>
        <taxon>Fungi</taxon>
        <taxon>Dikarya</taxon>
        <taxon>Basidiomycota</taxon>
        <taxon>Agaricomycotina</taxon>
        <taxon>Agaricomycetes</taxon>
        <taxon>Agaricomycetidae</taxon>
        <taxon>Agaricales</taxon>
        <taxon>Marasmiineae</taxon>
        <taxon>Mycenaceae</taxon>
        <taxon>Mycena</taxon>
    </lineage>
</organism>
<dbReference type="OrthoDB" id="25887at2759"/>
<dbReference type="GO" id="GO:0005634">
    <property type="term" value="C:nucleus"/>
    <property type="evidence" value="ECO:0007669"/>
    <property type="project" value="TreeGrafter"/>
</dbReference>
<dbReference type="SUPFAM" id="SSF54236">
    <property type="entry name" value="Ubiquitin-like"/>
    <property type="match status" value="1"/>
</dbReference>
<dbReference type="Proteomes" id="UP000636479">
    <property type="component" value="Unassembled WGS sequence"/>
</dbReference>
<dbReference type="GO" id="GO:0007030">
    <property type="term" value="P:Golgi organization"/>
    <property type="evidence" value="ECO:0007669"/>
    <property type="project" value="TreeGrafter"/>
</dbReference>
<dbReference type="AlphaFoldDB" id="A0A8H6S0K0"/>
<feature type="compositionally biased region" description="Acidic residues" evidence="1">
    <location>
        <begin position="71"/>
        <end position="81"/>
    </location>
</feature>
<evidence type="ECO:0000256" key="1">
    <source>
        <dbReference type="SAM" id="MobiDB-lite"/>
    </source>
</evidence>
<feature type="compositionally biased region" description="Low complexity" evidence="1">
    <location>
        <begin position="53"/>
        <end position="70"/>
    </location>
</feature>
<evidence type="ECO:0000259" key="2">
    <source>
        <dbReference type="PROSITE" id="PS50033"/>
    </source>
</evidence>
<comment type="caution">
    <text evidence="4">The sequence shown here is derived from an EMBL/GenBank/DDBJ whole genome shotgun (WGS) entry which is preliminary data.</text>
</comment>
<dbReference type="PROSITE" id="PS50033">
    <property type="entry name" value="UBX"/>
    <property type="match status" value="1"/>
</dbReference>
<dbReference type="RefSeq" id="XP_037214232.1">
    <property type="nucleotide sequence ID" value="XM_037369026.1"/>
</dbReference>
<dbReference type="PROSITE" id="PS51399">
    <property type="entry name" value="SEP"/>
    <property type="match status" value="1"/>
</dbReference>
<dbReference type="InterPro" id="IPR029071">
    <property type="entry name" value="Ubiquitin-like_domsf"/>
</dbReference>
<evidence type="ECO:0000259" key="3">
    <source>
        <dbReference type="PROSITE" id="PS51399"/>
    </source>
</evidence>
<dbReference type="FunFam" id="3.30.420.210:FF:000002">
    <property type="entry name" value="UBX domain-containing protein 1"/>
    <property type="match status" value="1"/>
</dbReference>
<dbReference type="GO" id="GO:0043130">
    <property type="term" value="F:ubiquitin binding"/>
    <property type="evidence" value="ECO:0007669"/>
    <property type="project" value="TreeGrafter"/>
</dbReference>
<dbReference type="Gene3D" id="3.30.420.210">
    <property type="entry name" value="SEP domain"/>
    <property type="match status" value="1"/>
</dbReference>
<accession>A0A8H6S0K0</accession>
<dbReference type="PANTHER" id="PTHR23333:SF20">
    <property type="entry name" value="NSFL1 COFACTOR P47"/>
    <property type="match status" value="1"/>
</dbReference>
<dbReference type="Pfam" id="PF00789">
    <property type="entry name" value="UBX"/>
    <property type="match status" value="1"/>
</dbReference>
<dbReference type="GO" id="GO:0061025">
    <property type="term" value="P:membrane fusion"/>
    <property type="evidence" value="ECO:0007669"/>
    <property type="project" value="TreeGrafter"/>
</dbReference>
<dbReference type="GO" id="GO:0000045">
    <property type="term" value="P:autophagosome assembly"/>
    <property type="evidence" value="ECO:0007669"/>
    <property type="project" value="TreeGrafter"/>
</dbReference>
<feature type="domain" description="UBX" evidence="2">
    <location>
        <begin position="275"/>
        <end position="326"/>
    </location>
</feature>
<dbReference type="SUPFAM" id="SSF102848">
    <property type="entry name" value="NSFL1 (p97 ATPase) cofactor p47, SEP domain"/>
    <property type="match status" value="1"/>
</dbReference>
<dbReference type="InterPro" id="IPR001012">
    <property type="entry name" value="UBX_dom"/>
</dbReference>
<dbReference type="InterPro" id="IPR036241">
    <property type="entry name" value="NSFL1C_SEP_dom_sf"/>
</dbReference>
<evidence type="ECO:0000313" key="5">
    <source>
        <dbReference type="Proteomes" id="UP000636479"/>
    </source>
</evidence>
<dbReference type="Gene3D" id="3.10.20.90">
    <property type="entry name" value="Phosphatidylinositol 3-kinase Catalytic Subunit, Chain A, domain 1"/>
    <property type="match status" value="1"/>
</dbReference>
<feature type="domain" description="SEP" evidence="3">
    <location>
        <begin position="168"/>
        <end position="233"/>
    </location>
</feature>
<dbReference type="PANTHER" id="PTHR23333">
    <property type="entry name" value="UBX DOMAIN CONTAINING PROTEIN"/>
    <property type="match status" value="1"/>
</dbReference>
<evidence type="ECO:0000313" key="4">
    <source>
        <dbReference type="EMBL" id="KAF7291110.1"/>
    </source>
</evidence>
<proteinExistence type="predicted"/>
<dbReference type="Pfam" id="PF08059">
    <property type="entry name" value="SEP"/>
    <property type="match status" value="1"/>
</dbReference>
<keyword evidence="5" id="KW-1185">Reference proteome</keyword>
<gene>
    <name evidence="4" type="ORF">MIND_01254100</name>
</gene>
<protein>
    <submittedName>
        <fullName evidence="4">p47 protein isoform c</fullName>
    </submittedName>
</protein>
<dbReference type="EMBL" id="JACAZF010000013">
    <property type="protein sequence ID" value="KAF7291110.1"/>
    <property type="molecule type" value="Genomic_DNA"/>
</dbReference>
<dbReference type="GeneID" id="59351542"/>
<sequence length="353" mass="37637">MADDNTVPSGGGRSLGGNAVEPLPETWARPATSQPRVGRIGAWSNTNVRRGPASSSLPAPPNSLSRALSSSEDESDDEEREDDKGGEQWFAGGERSGISIQNPESARRDNIPGGQMVRDLIRRAEETGPAVANAEERSTIFSGGGHTLGSDEVESQFIPDPNATEDQPILRHLTFWRDGFSVEDGPLLRYDDPQNAQLLSMLHQGVALPSLLNIQVGQRVNIVVARRTNEEYVAPRTSWSGGIRLGAPIPGEAASVSQATSTIPTTTAKPPTIDDTQPTTQIQVRLANGNRFLARLNVTHTVADLRALIDSANPSTGAYVLQTTFPTTQLDDATPVGPEGAKLGGTVVVQRLE</sequence>
<dbReference type="GO" id="GO:0031468">
    <property type="term" value="P:nuclear membrane reassembly"/>
    <property type="evidence" value="ECO:0007669"/>
    <property type="project" value="TreeGrafter"/>
</dbReference>
<dbReference type="GO" id="GO:0005829">
    <property type="term" value="C:cytosol"/>
    <property type="evidence" value="ECO:0007669"/>
    <property type="project" value="TreeGrafter"/>
</dbReference>
<dbReference type="GO" id="GO:0043161">
    <property type="term" value="P:proteasome-mediated ubiquitin-dependent protein catabolic process"/>
    <property type="evidence" value="ECO:0007669"/>
    <property type="project" value="TreeGrafter"/>
</dbReference>
<dbReference type="InterPro" id="IPR012989">
    <property type="entry name" value="SEP_domain"/>
</dbReference>